<reference evidence="2 3" key="1">
    <citation type="journal article" date="2016" name="Sci. Rep.">
        <title>The Dendrobium catenatum Lindl. genome sequence provides insights into polysaccharide synthase, floral development and adaptive evolution.</title>
        <authorList>
            <person name="Zhang G.Q."/>
            <person name="Xu Q."/>
            <person name="Bian C."/>
            <person name="Tsai W.C."/>
            <person name="Yeh C.M."/>
            <person name="Liu K.W."/>
            <person name="Yoshida K."/>
            <person name="Zhang L.S."/>
            <person name="Chang S.B."/>
            <person name="Chen F."/>
            <person name="Shi Y."/>
            <person name="Su Y.Y."/>
            <person name="Zhang Y.Q."/>
            <person name="Chen L.J."/>
            <person name="Yin Y."/>
            <person name="Lin M."/>
            <person name="Huang H."/>
            <person name="Deng H."/>
            <person name="Wang Z.W."/>
            <person name="Zhu S.L."/>
            <person name="Zhao X."/>
            <person name="Deng C."/>
            <person name="Niu S.C."/>
            <person name="Huang J."/>
            <person name="Wang M."/>
            <person name="Liu G.H."/>
            <person name="Yang H.J."/>
            <person name="Xiao X.J."/>
            <person name="Hsiao Y.Y."/>
            <person name="Wu W.L."/>
            <person name="Chen Y.Y."/>
            <person name="Mitsuda N."/>
            <person name="Ohme-Takagi M."/>
            <person name="Luo Y.B."/>
            <person name="Van de Peer Y."/>
            <person name="Liu Z.J."/>
        </authorList>
    </citation>
    <scope>NUCLEOTIDE SEQUENCE [LARGE SCALE GENOMIC DNA]</scope>
    <source>
        <tissue evidence="2">The whole plant</tissue>
    </source>
</reference>
<evidence type="ECO:0000313" key="3">
    <source>
        <dbReference type="Proteomes" id="UP000233837"/>
    </source>
</evidence>
<dbReference type="Proteomes" id="UP000233837">
    <property type="component" value="Unassembled WGS sequence"/>
</dbReference>
<dbReference type="AlphaFoldDB" id="A0A2I0VC74"/>
<dbReference type="EMBL" id="KZ503859">
    <property type="protein sequence ID" value="PKU61004.1"/>
    <property type="molecule type" value="Genomic_DNA"/>
</dbReference>
<accession>A0A2I0VC74</accession>
<proteinExistence type="predicted"/>
<evidence type="ECO:0000256" key="1">
    <source>
        <dbReference type="SAM" id="MobiDB-lite"/>
    </source>
</evidence>
<sequence>MITATEGRRPPTSGGSMEARRSTIRNSHSPVRSFSSSSPLFGDIHPSFAQGSKAKLRMGMSLIINEGGSILPSKKAPEVEGKGKALIADNEAIVNMKKNVEAVKTSNVEVSGNHIEEVTLDPHFKIEVIPALQDVKGKETIPNLEEIVTDKEEANKDTMIEESKDGDKGFDMEQGNTGNKHLITGFNGNVVLPGAEAEGVSNINHTDLRETDLVVHVYGELGWSVYSLRCHFSRGFNKVWYNFLSFGAEAVDKEVEMLIPWLVASTHLHMKHEEFEGVEEAAIPEPIPIHQQL</sequence>
<feature type="region of interest" description="Disordered" evidence="1">
    <location>
        <begin position="1"/>
        <end position="37"/>
    </location>
</feature>
<gene>
    <name evidence="2" type="ORF">MA16_Dca025645</name>
</gene>
<feature type="compositionally biased region" description="Low complexity" evidence="1">
    <location>
        <begin position="27"/>
        <end position="37"/>
    </location>
</feature>
<protein>
    <submittedName>
        <fullName evidence="2">Uncharacterized protein</fullName>
    </submittedName>
</protein>
<keyword evidence="3" id="KW-1185">Reference proteome</keyword>
<name>A0A2I0VC74_9ASPA</name>
<reference evidence="2 3" key="2">
    <citation type="journal article" date="2017" name="Nature">
        <title>The Apostasia genome and the evolution of orchids.</title>
        <authorList>
            <person name="Zhang G.Q."/>
            <person name="Liu K.W."/>
            <person name="Li Z."/>
            <person name="Lohaus R."/>
            <person name="Hsiao Y.Y."/>
            <person name="Niu S.C."/>
            <person name="Wang J.Y."/>
            <person name="Lin Y.C."/>
            <person name="Xu Q."/>
            <person name="Chen L.J."/>
            <person name="Yoshida K."/>
            <person name="Fujiwara S."/>
            <person name="Wang Z.W."/>
            <person name="Zhang Y.Q."/>
            <person name="Mitsuda N."/>
            <person name="Wang M."/>
            <person name="Liu G.H."/>
            <person name="Pecoraro L."/>
            <person name="Huang H.X."/>
            <person name="Xiao X.J."/>
            <person name="Lin M."/>
            <person name="Wu X.Y."/>
            <person name="Wu W.L."/>
            <person name="Chen Y.Y."/>
            <person name="Chang S.B."/>
            <person name="Sakamoto S."/>
            <person name="Ohme-Takagi M."/>
            <person name="Yagi M."/>
            <person name="Zeng S.J."/>
            <person name="Shen C.Y."/>
            <person name="Yeh C.M."/>
            <person name="Luo Y.B."/>
            <person name="Tsai W.C."/>
            <person name="Van de Peer Y."/>
            <person name="Liu Z.J."/>
        </authorList>
    </citation>
    <scope>NUCLEOTIDE SEQUENCE [LARGE SCALE GENOMIC DNA]</scope>
    <source>
        <tissue evidence="2">The whole plant</tissue>
    </source>
</reference>
<evidence type="ECO:0000313" key="2">
    <source>
        <dbReference type="EMBL" id="PKU61004.1"/>
    </source>
</evidence>
<organism evidence="2 3">
    <name type="scientific">Dendrobium catenatum</name>
    <dbReference type="NCBI Taxonomy" id="906689"/>
    <lineage>
        <taxon>Eukaryota</taxon>
        <taxon>Viridiplantae</taxon>
        <taxon>Streptophyta</taxon>
        <taxon>Embryophyta</taxon>
        <taxon>Tracheophyta</taxon>
        <taxon>Spermatophyta</taxon>
        <taxon>Magnoliopsida</taxon>
        <taxon>Liliopsida</taxon>
        <taxon>Asparagales</taxon>
        <taxon>Orchidaceae</taxon>
        <taxon>Epidendroideae</taxon>
        <taxon>Malaxideae</taxon>
        <taxon>Dendrobiinae</taxon>
        <taxon>Dendrobium</taxon>
    </lineage>
</organism>